<dbReference type="GO" id="GO:0008803">
    <property type="term" value="F:bis(5'-nucleosyl)-tetraphosphatase (symmetrical) activity"/>
    <property type="evidence" value="ECO:0007669"/>
    <property type="project" value="UniProtKB-UniRule"/>
</dbReference>
<dbReference type="InterPro" id="IPR029052">
    <property type="entry name" value="Metallo-depent_PP-like"/>
</dbReference>
<evidence type="ECO:0000256" key="3">
    <source>
        <dbReference type="ARBA" id="ARBA00022801"/>
    </source>
</evidence>
<dbReference type="EMBL" id="OX458332">
    <property type="protein sequence ID" value="CAI8781865.1"/>
    <property type="molecule type" value="Genomic_DNA"/>
</dbReference>
<reference evidence="7" key="1">
    <citation type="submission" date="2023-03" db="EMBL/GenBank/DDBJ databases">
        <authorList>
            <person name="Pearce D."/>
        </authorList>
    </citation>
    <scope>NUCLEOTIDE SEQUENCE</scope>
    <source>
        <strain evidence="7">Mc</strain>
    </source>
</reference>
<dbReference type="NCBIfam" id="NF001204">
    <property type="entry name" value="PRK00166.1"/>
    <property type="match status" value="1"/>
</dbReference>
<dbReference type="RefSeq" id="WP_017366012.1">
    <property type="nucleotide sequence ID" value="NZ_OX458332.1"/>
</dbReference>
<name>A0AA35Y085_METCP</name>
<dbReference type="NCBIfam" id="TIGR00668">
    <property type="entry name" value="apaH"/>
    <property type="match status" value="1"/>
</dbReference>
<dbReference type="PANTHER" id="PTHR40942">
    <property type="match status" value="1"/>
</dbReference>
<comment type="catalytic activity">
    <reaction evidence="4 5">
        <text>P(1),P(4)-bis(5'-adenosyl) tetraphosphate + H2O = 2 ADP + 2 H(+)</text>
        <dbReference type="Rhea" id="RHEA:24252"/>
        <dbReference type="ChEBI" id="CHEBI:15377"/>
        <dbReference type="ChEBI" id="CHEBI:15378"/>
        <dbReference type="ChEBI" id="CHEBI:58141"/>
        <dbReference type="ChEBI" id="CHEBI:456216"/>
        <dbReference type="EC" id="3.6.1.41"/>
    </reaction>
</comment>
<dbReference type="InterPro" id="IPR004617">
    <property type="entry name" value="ApaH"/>
</dbReference>
<dbReference type="SUPFAM" id="SSF56300">
    <property type="entry name" value="Metallo-dependent phosphatases"/>
    <property type="match status" value="1"/>
</dbReference>
<evidence type="ECO:0000313" key="7">
    <source>
        <dbReference type="EMBL" id="CAI8781865.1"/>
    </source>
</evidence>
<keyword evidence="3 5" id="KW-0378">Hydrolase</keyword>
<dbReference type="CDD" id="cd07422">
    <property type="entry name" value="MPP_ApaH"/>
    <property type="match status" value="1"/>
</dbReference>
<gene>
    <name evidence="5 7" type="primary">apaH</name>
    <name evidence="7" type="ORF">MCNOR_1221</name>
</gene>
<dbReference type="Proteomes" id="UP001158598">
    <property type="component" value="Chromosome"/>
</dbReference>
<evidence type="ECO:0000256" key="4">
    <source>
        <dbReference type="ARBA" id="ARBA00049417"/>
    </source>
</evidence>
<proteinExistence type="inferred from homology"/>
<evidence type="ECO:0000313" key="8">
    <source>
        <dbReference type="Proteomes" id="UP001158598"/>
    </source>
</evidence>
<dbReference type="Pfam" id="PF00149">
    <property type="entry name" value="Metallophos"/>
    <property type="match status" value="1"/>
</dbReference>
<comment type="function">
    <text evidence="1 5">Hydrolyzes diadenosine 5',5'''-P1,P4-tetraphosphate to yield ADP.</text>
</comment>
<dbReference type="HAMAP" id="MF_00199">
    <property type="entry name" value="ApaH"/>
    <property type="match status" value="1"/>
</dbReference>
<evidence type="ECO:0000256" key="1">
    <source>
        <dbReference type="ARBA" id="ARBA00003413"/>
    </source>
</evidence>
<dbReference type="EC" id="3.6.1.41" evidence="5"/>
<dbReference type="PANTHER" id="PTHR40942:SF4">
    <property type="entry name" value="CYTOCHROME C5"/>
    <property type="match status" value="1"/>
</dbReference>
<accession>A0AA35Y085</accession>
<evidence type="ECO:0000256" key="5">
    <source>
        <dbReference type="HAMAP-Rule" id="MF_00199"/>
    </source>
</evidence>
<organism evidence="7 8">
    <name type="scientific">Methylococcus capsulatus</name>
    <dbReference type="NCBI Taxonomy" id="414"/>
    <lineage>
        <taxon>Bacteria</taxon>
        <taxon>Pseudomonadati</taxon>
        <taxon>Pseudomonadota</taxon>
        <taxon>Gammaproteobacteria</taxon>
        <taxon>Methylococcales</taxon>
        <taxon>Methylococcaceae</taxon>
        <taxon>Methylococcus</taxon>
    </lineage>
</organism>
<dbReference type="InterPro" id="IPR004843">
    <property type="entry name" value="Calcineurin-like_PHP"/>
</dbReference>
<evidence type="ECO:0000256" key="2">
    <source>
        <dbReference type="ARBA" id="ARBA00005419"/>
    </source>
</evidence>
<comment type="similarity">
    <text evidence="2 5">Belongs to the Ap4A hydrolase family.</text>
</comment>
<dbReference type="PIRSF" id="PIRSF000903">
    <property type="entry name" value="B5n-ttraPtase_sm"/>
    <property type="match status" value="1"/>
</dbReference>
<protein>
    <recommendedName>
        <fullName evidence="5">Bis(5'-nucleosyl)-tetraphosphatase, symmetrical</fullName>
        <ecNumber evidence="5">3.6.1.41</ecNumber>
    </recommendedName>
    <alternativeName>
        <fullName evidence="5">Ap4A hydrolase</fullName>
    </alternativeName>
    <alternativeName>
        <fullName evidence="5">Diadenosine 5',5'''-P1,P4-tetraphosphate pyrophosphohydrolase</fullName>
    </alternativeName>
    <alternativeName>
        <fullName evidence="5">Diadenosine tetraphosphatase</fullName>
    </alternativeName>
</protein>
<dbReference type="AlphaFoldDB" id="A0AA35Y085"/>
<dbReference type="Gene3D" id="3.60.21.10">
    <property type="match status" value="1"/>
</dbReference>
<sequence>MAIYAIGDVQGCYAELRRLLELIRFDPAKDRLLFTGDLVNRGPQSLETLRFIRGLGPAAATVLGNHDLHLLAVACGVSRVKHKDTFGDVLEAADRDELLAWLRTRPLVHREGSYCLVHAGIPPAWNAETAMARAAEVETVLAGGDITGFCRQMYGDKPDLWSDDLAGWDRLRFITNALTRMRYCDRTGRLDFRQKGAPGRHPASLVPWFDVPDRVPPGTTIVFGHWSTLGYFAGKDCYCLDTGCLWGGELTALKLDGTLERYAVPSLHGGYQKPTLAK</sequence>
<feature type="domain" description="Calcineurin-like phosphoesterase" evidence="6">
    <location>
        <begin position="1"/>
        <end position="136"/>
    </location>
</feature>
<evidence type="ECO:0000259" key="6">
    <source>
        <dbReference type="Pfam" id="PF00149"/>
    </source>
</evidence>